<proteinExistence type="inferred from homology"/>
<dbReference type="AlphaFoldDB" id="A0AAV6HG26"/>
<keyword evidence="2" id="KW-0396">Initiation factor</keyword>
<evidence type="ECO:0000256" key="5">
    <source>
        <dbReference type="ARBA" id="ARBA00023134"/>
    </source>
</evidence>
<evidence type="ECO:0000256" key="1">
    <source>
        <dbReference type="ARBA" id="ARBA00010397"/>
    </source>
</evidence>
<dbReference type="EMBL" id="JADWDJ010000001">
    <property type="protein sequence ID" value="KAG5285182.1"/>
    <property type="molecule type" value="Genomic_DNA"/>
</dbReference>
<evidence type="ECO:0000256" key="3">
    <source>
        <dbReference type="ARBA" id="ARBA00022741"/>
    </source>
</evidence>
<evidence type="ECO:0000256" key="6">
    <source>
        <dbReference type="SAM" id="MobiDB-lite"/>
    </source>
</evidence>
<evidence type="ECO:0000256" key="4">
    <source>
        <dbReference type="ARBA" id="ARBA00022917"/>
    </source>
</evidence>
<dbReference type="GO" id="GO:0005525">
    <property type="term" value="F:GTP binding"/>
    <property type="evidence" value="ECO:0007669"/>
    <property type="project" value="UniProtKB-KW"/>
</dbReference>
<comment type="caution">
    <text evidence="7">The sequence shown here is derived from an EMBL/GenBank/DDBJ whole genome shotgun (WGS) entry which is preliminary data.</text>
</comment>
<sequence length="114" mass="12411">MTQRSCGVAAAQDTVILRHVNSKKQTIGNWCKACGYRGMLDTRPKLCTFILKNPPESTDSGSAKKEKKNRKKENGSAGGDAGNHNDIDAPDAVAGDDEDDDWAEETTEEAQRDQ</sequence>
<protein>
    <submittedName>
        <fullName evidence="7">Uncharacterized protein</fullName>
    </submittedName>
</protein>
<gene>
    <name evidence="7" type="ORF">AALO_G00000470</name>
</gene>
<evidence type="ECO:0000256" key="2">
    <source>
        <dbReference type="ARBA" id="ARBA00022540"/>
    </source>
</evidence>
<feature type="region of interest" description="Disordered" evidence="6">
    <location>
        <begin position="51"/>
        <end position="114"/>
    </location>
</feature>
<keyword evidence="5" id="KW-0342">GTP-binding</keyword>
<evidence type="ECO:0000313" key="7">
    <source>
        <dbReference type="EMBL" id="KAG5285182.1"/>
    </source>
</evidence>
<name>A0AAV6HG26_9TELE</name>
<dbReference type="GO" id="GO:0003743">
    <property type="term" value="F:translation initiation factor activity"/>
    <property type="evidence" value="ECO:0007669"/>
    <property type="project" value="UniProtKB-KW"/>
</dbReference>
<feature type="compositionally biased region" description="Acidic residues" evidence="6">
    <location>
        <begin position="94"/>
        <end position="108"/>
    </location>
</feature>
<dbReference type="Gene3D" id="2.20.25.350">
    <property type="match status" value="1"/>
</dbReference>
<accession>A0AAV6HG26</accession>
<dbReference type="FunFam" id="2.20.25.350:FF:000001">
    <property type="entry name" value="Eukaryotic translation initiation factor 5"/>
    <property type="match status" value="1"/>
</dbReference>
<dbReference type="Proteomes" id="UP000823561">
    <property type="component" value="Chromosome 1"/>
</dbReference>
<keyword evidence="8" id="KW-1185">Reference proteome</keyword>
<keyword evidence="4" id="KW-0648">Protein biosynthesis</keyword>
<reference evidence="7 8" key="1">
    <citation type="submission" date="2020-10" db="EMBL/GenBank/DDBJ databases">
        <title>Chromosome-scale genome assembly of the Allis shad, Alosa alosa.</title>
        <authorList>
            <person name="Margot Z."/>
            <person name="Christophe K."/>
            <person name="Cabau C."/>
            <person name="Louis A."/>
            <person name="Berthelot C."/>
            <person name="Parey E."/>
            <person name="Roest Crollius H."/>
            <person name="Montfort J."/>
            <person name="Robinson-Rechavi M."/>
            <person name="Bucao C."/>
            <person name="Bouchez O."/>
            <person name="Gislard M."/>
            <person name="Lluch J."/>
            <person name="Milhes M."/>
            <person name="Lampietro C."/>
            <person name="Lopez Roques C."/>
            <person name="Donnadieu C."/>
            <person name="Braasch I."/>
            <person name="Desvignes T."/>
            <person name="Postlethwait J."/>
            <person name="Bobe J."/>
            <person name="Guiguen Y."/>
        </authorList>
    </citation>
    <scope>NUCLEOTIDE SEQUENCE [LARGE SCALE GENOMIC DNA]</scope>
    <source>
        <strain evidence="7">M-15738</strain>
        <tissue evidence="7">Blood</tissue>
    </source>
</reference>
<comment type="similarity">
    <text evidence="1">Belongs to the eIF-2-beta/eIF-5 family.</text>
</comment>
<keyword evidence="3" id="KW-0547">Nucleotide-binding</keyword>
<organism evidence="7 8">
    <name type="scientific">Alosa alosa</name>
    <name type="common">allis shad</name>
    <dbReference type="NCBI Taxonomy" id="278164"/>
    <lineage>
        <taxon>Eukaryota</taxon>
        <taxon>Metazoa</taxon>
        <taxon>Chordata</taxon>
        <taxon>Craniata</taxon>
        <taxon>Vertebrata</taxon>
        <taxon>Euteleostomi</taxon>
        <taxon>Actinopterygii</taxon>
        <taxon>Neopterygii</taxon>
        <taxon>Teleostei</taxon>
        <taxon>Clupei</taxon>
        <taxon>Clupeiformes</taxon>
        <taxon>Clupeoidei</taxon>
        <taxon>Clupeidae</taxon>
        <taxon>Alosa</taxon>
    </lineage>
</organism>
<evidence type="ECO:0000313" key="8">
    <source>
        <dbReference type="Proteomes" id="UP000823561"/>
    </source>
</evidence>